<sequence length="433" mass="47787">MTWQQSDCNGEMNFVFFLGCAFFALVSGKPCDPLSAEHEELILSFNKKLLLFLEDQSTLPNPSVHLALRLSTYHNLGMESAHLVRLKTDLHNNLESLLTKHQPVTGLLALYVLALRASCTDLSSLKINQEPILVQLKRQMELEKDHISASHRPLTNYYQYSLGVLALCASGVRVSSHVSHKLVRAVEQGKIKHGESECIDTLAMAGMALQCHKEYAPAQDLAQLELALSTIKQKLLDSQRPDGHMGNEFSTGLAVQALLAMGSQVSECSASIEAIRTDIKKGTYHNPMAISQTLPALQQKSYLHVKTKECRGEDDSLVVGPKPTLPEPSSQEVSLQVEVITSDGSTTTYSLEVPKGSSLLDSLKLLQEKQSGFTFETESSLWGPFLSVVNKERARQADRSYWHLSSDGASLTQGIGDYKIEKAQKITIKKTSY</sequence>
<dbReference type="Gene3D" id="2.170.130.30">
    <property type="match status" value="1"/>
</dbReference>
<name>A0A9D3TDA3_MEGAT</name>
<keyword evidence="12" id="KW-1185">Reference proteome</keyword>
<keyword evidence="8" id="KW-1015">Disulfide bond</keyword>
<feature type="signal peptide" evidence="9">
    <location>
        <begin position="1"/>
        <end position="28"/>
    </location>
</feature>
<feature type="binding site" evidence="7">
    <location>
        <begin position="155"/>
        <end position="159"/>
    </location>
    <ligand>
        <name>cyanocob(III)alamin</name>
        <dbReference type="ChEBI" id="CHEBI:17439"/>
    </ligand>
</feature>
<evidence type="ECO:0000256" key="5">
    <source>
        <dbReference type="ARBA" id="ARBA00022729"/>
    </source>
</evidence>
<accession>A0A9D3TDA3</accession>
<evidence type="ECO:0000256" key="7">
    <source>
        <dbReference type="PIRSR" id="PIRSR602157-1"/>
    </source>
</evidence>
<evidence type="ECO:0000313" key="12">
    <source>
        <dbReference type="Proteomes" id="UP001046870"/>
    </source>
</evidence>
<keyword evidence="3" id="KW-0171">Cobalt transport</keyword>
<dbReference type="PANTHER" id="PTHR10559:SF18">
    <property type="entry name" value="TRANSCOBALAMIN II"/>
    <property type="match status" value="1"/>
</dbReference>
<feature type="binding site" evidence="7">
    <location>
        <position position="433"/>
    </location>
    <ligand>
        <name>cyanocob(III)alamin</name>
        <dbReference type="ChEBI" id="CHEBI:17439"/>
    </ligand>
</feature>
<dbReference type="Pfam" id="PF14478">
    <property type="entry name" value="DUF4430"/>
    <property type="match status" value="1"/>
</dbReference>
<feature type="domain" description="Transcobalamin-like C-terminal" evidence="10">
    <location>
        <begin position="356"/>
        <end position="429"/>
    </location>
</feature>
<evidence type="ECO:0000256" key="9">
    <source>
        <dbReference type="SAM" id="SignalP"/>
    </source>
</evidence>
<comment type="caution">
    <text evidence="11">The sequence shown here is derived from an EMBL/GenBank/DDBJ whole genome shotgun (WGS) entry which is preliminary data.</text>
</comment>
<reference evidence="11" key="1">
    <citation type="submission" date="2021-01" db="EMBL/GenBank/DDBJ databases">
        <authorList>
            <person name="Zahm M."/>
            <person name="Roques C."/>
            <person name="Cabau C."/>
            <person name="Klopp C."/>
            <person name="Donnadieu C."/>
            <person name="Jouanno E."/>
            <person name="Lampietro C."/>
            <person name="Louis A."/>
            <person name="Herpin A."/>
            <person name="Echchiki A."/>
            <person name="Berthelot C."/>
            <person name="Parey E."/>
            <person name="Roest-Crollius H."/>
            <person name="Braasch I."/>
            <person name="Postlethwait J."/>
            <person name="Bobe J."/>
            <person name="Montfort J."/>
            <person name="Bouchez O."/>
            <person name="Begum T."/>
            <person name="Mejri S."/>
            <person name="Adams A."/>
            <person name="Chen W.-J."/>
            <person name="Guiguen Y."/>
        </authorList>
    </citation>
    <scope>NUCLEOTIDE SEQUENCE</scope>
    <source>
        <strain evidence="11">YG-15Mar2019-1</strain>
        <tissue evidence="11">Brain</tissue>
    </source>
</reference>
<dbReference type="PANTHER" id="PTHR10559">
    <property type="entry name" value="TRANSCOBALAMIN-1/GASTRIC INTRINSIC FACTOR"/>
    <property type="match status" value="1"/>
</dbReference>
<dbReference type="InterPro" id="IPR002157">
    <property type="entry name" value="Cbl-bd_prot"/>
</dbReference>
<feature type="binding site" evidence="7">
    <location>
        <begin position="402"/>
        <end position="404"/>
    </location>
    <ligand>
        <name>cyanocob(III)alamin</name>
        <dbReference type="ChEBI" id="CHEBI:17439"/>
    </ligand>
</feature>
<evidence type="ECO:0000256" key="3">
    <source>
        <dbReference type="ARBA" id="ARBA00022426"/>
    </source>
</evidence>
<feature type="disulfide bond" evidence="8">
    <location>
        <begin position="168"/>
        <end position="211"/>
    </location>
</feature>
<dbReference type="Pfam" id="PF01122">
    <property type="entry name" value="Cobalamin_bind"/>
    <property type="match status" value="1"/>
</dbReference>
<proteinExistence type="inferred from homology"/>
<dbReference type="InterPro" id="IPR051588">
    <property type="entry name" value="Cobalamin_Transport"/>
</dbReference>
<dbReference type="InterPro" id="IPR027954">
    <property type="entry name" value="Transcobalamin-like_C"/>
</dbReference>
<feature type="binding site" evidence="7">
    <location>
        <position position="411"/>
    </location>
    <ligand>
        <name>cyanocob(III)alamin</name>
        <dbReference type="ChEBI" id="CHEBI:17439"/>
    </ligand>
</feature>
<evidence type="ECO:0000256" key="6">
    <source>
        <dbReference type="ARBA" id="ARBA00023285"/>
    </source>
</evidence>
<keyword evidence="4" id="KW-0964">Secreted</keyword>
<evidence type="ECO:0000259" key="10">
    <source>
        <dbReference type="Pfam" id="PF14478"/>
    </source>
</evidence>
<comment type="similarity">
    <text evidence="2">Belongs to the eukaryotic cobalamin transport proteins family.</text>
</comment>
<evidence type="ECO:0000256" key="4">
    <source>
        <dbReference type="ARBA" id="ARBA00022525"/>
    </source>
</evidence>
<organism evidence="11 12">
    <name type="scientific">Megalops atlanticus</name>
    <name type="common">Tarpon</name>
    <name type="synonym">Clupea gigantea</name>
    <dbReference type="NCBI Taxonomy" id="7932"/>
    <lineage>
        <taxon>Eukaryota</taxon>
        <taxon>Metazoa</taxon>
        <taxon>Chordata</taxon>
        <taxon>Craniata</taxon>
        <taxon>Vertebrata</taxon>
        <taxon>Euteleostomi</taxon>
        <taxon>Actinopterygii</taxon>
        <taxon>Neopterygii</taxon>
        <taxon>Teleostei</taxon>
        <taxon>Elopiformes</taxon>
        <taxon>Megalopidae</taxon>
        <taxon>Megalops</taxon>
    </lineage>
</organism>
<feature type="binding site" evidence="7">
    <location>
        <position position="292"/>
    </location>
    <ligand>
        <name>cyanocob(III)alamin</name>
        <dbReference type="ChEBI" id="CHEBI:17439"/>
    </ligand>
</feature>
<evidence type="ECO:0000256" key="1">
    <source>
        <dbReference type="ARBA" id="ARBA00004613"/>
    </source>
</evidence>
<dbReference type="Gene3D" id="1.50.10.20">
    <property type="match status" value="1"/>
</dbReference>
<dbReference type="GO" id="GO:0031419">
    <property type="term" value="F:cobalamin binding"/>
    <property type="evidence" value="ECO:0007669"/>
    <property type="project" value="InterPro"/>
</dbReference>
<dbReference type="GO" id="GO:0015889">
    <property type="term" value="P:cobalamin transport"/>
    <property type="evidence" value="ECO:0007669"/>
    <property type="project" value="InterPro"/>
</dbReference>
<keyword evidence="3" id="KW-0406">Ion transport</keyword>
<keyword evidence="5 9" id="KW-0732">Signal</keyword>
<dbReference type="Proteomes" id="UP001046870">
    <property type="component" value="Chromosome 4"/>
</dbReference>
<keyword evidence="6 7" id="KW-0170">Cobalt</keyword>
<keyword evidence="3" id="KW-0813">Transport</keyword>
<protein>
    <recommendedName>
        <fullName evidence="10">Transcobalamin-like C-terminal domain-containing protein</fullName>
    </recommendedName>
</protein>
<comment type="subcellular location">
    <subcellularLocation>
        <location evidence="1">Secreted</location>
    </subcellularLocation>
</comment>
<evidence type="ECO:0000313" key="11">
    <source>
        <dbReference type="EMBL" id="KAG7480838.1"/>
    </source>
</evidence>
<feature type="binding site" evidence="7">
    <location>
        <position position="247"/>
    </location>
    <ligand>
        <name>cyanocob(III)alamin</name>
        <dbReference type="ChEBI" id="CHEBI:17439"/>
    </ligand>
</feature>
<evidence type="ECO:0000256" key="2">
    <source>
        <dbReference type="ARBA" id="ARBA00006449"/>
    </source>
</evidence>
<dbReference type="AlphaFoldDB" id="A0A9D3TDA3"/>
<dbReference type="GO" id="GO:0005615">
    <property type="term" value="C:extracellular space"/>
    <property type="evidence" value="ECO:0007669"/>
    <property type="project" value="TreeGrafter"/>
</dbReference>
<gene>
    <name evidence="11" type="ORF">MATL_G00060500</name>
</gene>
<dbReference type="GO" id="GO:0006824">
    <property type="term" value="P:cobalt ion transport"/>
    <property type="evidence" value="ECO:0007669"/>
    <property type="project" value="UniProtKB-KW"/>
</dbReference>
<feature type="chain" id="PRO_5039169870" description="Transcobalamin-like C-terminal domain-containing protein" evidence="9">
    <location>
        <begin position="29"/>
        <end position="433"/>
    </location>
</feature>
<evidence type="ECO:0000256" key="8">
    <source>
        <dbReference type="PIRSR" id="PIRSR602157-2"/>
    </source>
</evidence>
<feature type="binding site" evidence="7">
    <location>
        <position position="200"/>
    </location>
    <ligand>
        <name>cyanocob(III)alamin</name>
        <dbReference type="ChEBI" id="CHEBI:17439"/>
    </ligand>
</feature>
<dbReference type="OrthoDB" id="9440006at2759"/>
<dbReference type="EMBL" id="JAFDVH010000004">
    <property type="protein sequence ID" value="KAG7480838.1"/>
    <property type="molecule type" value="Genomic_DNA"/>
</dbReference>